<evidence type="ECO:0000313" key="4">
    <source>
        <dbReference type="Proteomes" id="UP001179280"/>
    </source>
</evidence>
<name>A0ABS2SRJ1_9BACI</name>
<dbReference type="InterPro" id="IPR003791">
    <property type="entry name" value="UPF0178"/>
</dbReference>
<comment type="similarity">
    <text evidence="1 2">Belongs to the UPF0178 family.</text>
</comment>
<sequence length="150" mass="17080">MSSMIYVDADSCPVKEEIISLSRKYKKDMVFVFSYAHNMNLPEDVKTAVVDTDKEAADLYLLQHVKRDDICITQDHALASLLIIKGVSALSPRGHIFTEEEMNGLLQSRYASQKARRAGKKTKGPTKFTEEDRITFYRALENKLAQQEFS</sequence>
<dbReference type="PANTHER" id="PTHR35146:SF1">
    <property type="entry name" value="UPF0178 PROTEIN YAII"/>
    <property type="match status" value="1"/>
</dbReference>
<dbReference type="Pfam" id="PF02639">
    <property type="entry name" value="DUF188"/>
    <property type="match status" value="1"/>
</dbReference>
<comment type="caution">
    <text evidence="3">The sequence shown here is derived from an EMBL/GenBank/DDBJ whole genome shotgun (WGS) entry which is preliminary data.</text>
</comment>
<dbReference type="HAMAP" id="MF_00489">
    <property type="entry name" value="UPF0178"/>
    <property type="match status" value="1"/>
</dbReference>
<organism evidence="3 4">
    <name type="scientific">Shouchella xiaoxiensis</name>
    <dbReference type="NCBI Taxonomy" id="766895"/>
    <lineage>
        <taxon>Bacteria</taxon>
        <taxon>Bacillati</taxon>
        <taxon>Bacillota</taxon>
        <taxon>Bacilli</taxon>
        <taxon>Bacillales</taxon>
        <taxon>Bacillaceae</taxon>
        <taxon>Shouchella</taxon>
    </lineage>
</organism>
<proteinExistence type="inferred from homology"/>
<keyword evidence="4" id="KW-1185">Reference proteome</keyword>
<gene>
    <name evidence="3" type="ORF">JOC54_001339</name>
</gene>
<evidence type="ECO:0000256" key="1">
    <source>
        <dbReference type="ARBA" id="ARBA00008522"/>
    </source>
</evidence>
<dbReference type="Proteomes" id="UP001179280">
    <property type="component" value="Unassembled WGS sequence"/>
</dbReference>
<evidence type="ECO:0000256" key="2">
    <source>
        <dbReference type="HAMAP-Rule" id="MF_00489"/>
    </source>
</evidence>
<dbReference type="EMBL" id="JAFBCV010000003">
    <property type="protein sequence ID" value="MBM7838108.1"/>
    <property type="molecule type" value="Genomic_DNA"/>
</dbReference>
<accession>A0ABS2SRJ1</accession>
<reference evidence="3" key="1">
    <citation type="submission" date="2021-01" db="EMBL/GenBank/DDBJ databases">
        <title>Genomic Encyclopedia of Type Strains, Phase IV (KMG-IV): sequencing the most valuable type-strain genomes for metagenomic binning, comparative biology and taxonomic classification.</title>
        <authorList>
            <person name="Goeker M."/>
        </authorList>
    </citation>
    <scope>NUCLEOTIDE SEQUENCE</scope>
    <source>
        <strain evidence="3">DSM 21943</strain>
    </source>
</reference>
<dbReference type="PANTHER" id="PTHR35146">
    <property type="entry name" value="UPF0178 PROTEIN YAII"/>
    <property type="match status" value="1"/>
</dbReference>
<dbReference type="RefSeq" id="WP_204465237.1">
    <property type="nucleotide sequence ID" value="NZ_JAFBCV010000003.1"/>
</dbReference>
<evidence type="ECO:0000313" key="3">
    <source>
        <dbReference type="EMBL" id="MBM7838108.1"/>
    </source>
</evidence>
<protein>
    <recommendedName>
        <fullName evidence="2">UPF0178 protein JOC54_001339</fullName>
    </recommendedName>
</protein>